<dbReference type="PROSITE" id="PS00041">
    <property type="entry name" value="HTH_ARAC_FAMILY_1"/>
    <property type="match status" value="1"/>
</dbReference>
<evidence type="ECO:0000256" key="2">
    <source>
        <dbReference type="ARBA" id="ARBA00023125"/>
    </source>
</evidence>
<feature type="domain" description="HTH araC/xylS-type" evidence="4">
    <location>
        <begin position="211"/>
        <end position="309"/>
    </location>
</feature>
<evidence type="ECO:0000259" key="4">
    <source>
        <dbReference type="PROSITE" id="PS01124"/>
    </source>
</evidence>
<dbReference type="Proteomes" id="UP001501565">
    <property type="component" value="Unassembled WGS sequence"/>
</dbReference>
<accession>A0ABP7MUG2</accession>
<dbReference type="SMART" id="SM00342">
    <property type="entry name" value="HTH_ARAC"/>
    <property type="match status" value="1"/>
</dbReference>
<reference evidence="6" key="1">
    <citation type="journal article" date="2019" name="Int. J. Syst. Evol. Microbiol.">
        <title>The Global Catalogue of Microorganisms (GCM) 10K type strain sequencing project: providing services to taxonomists for standard genome sequencing and annotation.</title>
        <authorList>
            <consortium name="The Broad Institute Genomics Platform"/>
            <consortium name="The Broad Institute Genome Sequencing Center for Infectious Disease"/>
            <person name="Wu L."/>
            <person name="Ma J."/>
        </authorList>
    </citation>
    <scope>NUCLEOTIDE SEQUENCE [LARGE SCALE GENOMIC DNA]</scope>
    <source>
        <strain evidence="6">JCM 17551</strain>
    </source>
</reference>
<evidence type="ECO:0000256" key="3">
    <source>
        <dbReference type="ARBA" id="ARBA00023163"/>
    </source>
</evidence>
<dbReference type="InterPro" id="IPR052158">
    <property type="entry name" value="INH-QAR"/>
</dbReference>
<dbReference type="Gene3D" id="3.40.50.880">
    <property type="match status" value="1"/>
</dbReference>
<evidence type="ECO:0000313" key="6">
    <source>
        <dbReference type="Proteomes" id="UP001501565"/>
    </source>
</evidence>
<name>A0ABP7MUG2_9GAMM</name>
<dbReference type="PANTHER" id="PTHR43130:SF3">
    <property type="entry name" value="HTH-TYPE TRANSCRIPTIONAL REGULATOR RV1931C"/>
    <property type="match status" value="1"/>
</dbReference>
<dbReference type="InterPro" id="IPR002818">
    <property type="entry name" value="DJ-1/PfpI"/>
</dbReference>
<comment type="caution">
    <text evidence="5">The sequence shown here is derived from an EMBL/GenBank/DDBJ whole genome shotgun (WGS) entry which is preliminary data.</text>
</comment>
<dbReference type="InterPro" id="IPR018060">
    <property type="entry name" value="HTH_AraC"/>
</dbReference>
<dbReference type="InterPro" id="IPR029062">
    <property type="entry name" value="Class_I_gatase-like"/>
</dbReference>
<evidence type="ECO:0000256" key="1">
    <source>
        <dbReference type="ARBA" id="ARBA00023015"/>
    </source>
</evidence>
<keyword evidence="1" id="KW-0805">Transcription regulation</keyword>
<dbReference type="RefSeq" id="WP_344798964.1">
    <property type="nucleotide sequence ID" value="NZ_BAABBN010000007.1"/>
</dbReference>
<gene>
    <name evidence="5" type="ORF">GCM10022277_25960</name>
</gene>
<dbReference type="InterPro" id="IPR009057">
    <property type="entry name" value="Homeodomain-like_sf"/>
</dbReference>
<proteinExistence type="predicted"/>
<dbReference type="SUPFAM" id="SSF52317">
    <property type="entry name" value="Class I glutamine amidotransferase-like"/>
    <property type="match status" value="1"/>
</dbReference>
<dbReference type="PANTHER" id="PTHR43130">
    <property type="entry name" value="ARAC-FAMILY TRANSCRIPTIONAL REGULATOR"/>
    <property type="match status" value="1"/>
</dbReference>
<dbReference type="Pfam" id="PF12833">
    <property type="entry name" value="HTH_18"/>
    <property type="match status" value="1"/>
</dbReference>
<keyword evidence="2" id="KW-0238">DNA-binding</keyword>
<dbReference type="SUPFAM" id="SSF46689">
    <property type="entry name" value="Homeodomain-like"/>
    <property type="match status" value="2"/>
</dbReference>
<dbReference type="Pfam" id="PF01965">
    <property type="entry name" value="DJ-1_PfpI"/>
    <property type="match status" value="1"/>
</dbReference>
<dbReference type="PROSITE" id="PS01124">
    <property type="entry name" value="HTH_ARAC_FAMILY_2"/>
    <property type="match status" value="1"/>
</dbReference>
<protein>
    <submittedName>
        <fullName evidence="5">Helix-turn-helix domain-containing protein</fullName>
    </submittedName>
</protein>
<sequence>MTHSDIQIAIIDYPGAMQSALMGLQEMFTLTNGLCDKNSHNARFHTTIVNETSRQEASQDQTIYQVVIIPPDLGGCFHSKPSGTLTNWIHVQHQQGAIICSSCAGTLVLAEMGLLKNRRATTHWNLADKFNDLYPETQLDVEKILINDGDIITAGGLMSWLDLGLELVAQLTQPCIMRQLGKLLIVDTGSREQKYYQSFSPKLDHGDKAILKAQHYLQTHYAQPVSVSQLAALSCLTERTFLRHFVQATRHKPNDYLQRLRIQKACDLIESSAATFETIAMDVGYEDNSAFRKTFRKITGLTPSEFKRRFA</sequence>
<dbReference type="InterPro" id="IPR020449">
    <property type="entry name" value="Tscrpt_reg_AraC-type_HTH"/>
</dbReference>
<dbReference type="PRINTS" id="PR00032">
    <property type="entry name" value="HTHARAC"/>
</dbReference>
<dbReference type="EMBL" id="BAABBN010000007">
    <property type="protein sequence ID" value="GAA3928253.1"/>
    <property type="molecule type" value="Genomic_DNA"/>
</dbReference>
<evidence type="ECO:0000313" key="5">
    <source>
        <dbReference type="EMBL" id="GAA3928253.1"/>
    </source>
</evidence>
<keyword evidence="3" id="KW-0804">Transcription</keyword>
<organism evidence="5 6">
    <name type="scientific">Litoribacillus peritrichatus</name>
    <dbReference type="NCBI Taxonomy" id="718191"/>
    <lineage>
        <taxon>Bacteria</taxon>
        <taxon>Pseudomonadati</taxon>
        <taxon>Pseudomonadota</taxon>
        <taxon>Gammaproteobacteria</taxon>
        <taxon>Oceanospirillales</taxon>
        <taxon>Oceanospirillaceae</taxon>
        <taxon>Litoribacillus</taxon>
    </lineage>
</organism>
<dbReference type="Gene3D" id="1.10.10.60">
    <property type="entry name" value="Homeodomain-like"/>
    <property type="match status" value="2"/>
</dbReference>
<keyword evidence="6" id="KW-1185">Reference proteome</keyword>
<dbReference type="InterPro" id="IPR018062">
    <property type="entry name" value="HTH_AraC-typ_CS"/>
</dbReference>